<dbReference type="EMBL" id="JABCRI010000014">
    <property type="protein sequence ID" value="KAF8393865.1"/>
    <property type="molecule type" value="Genomic_DNA"/>
</dbReference>
<dbReference type="Pfam" id="PF05938">
    <property type="entry name" value="Self-incomp_S1"/>
    <property type="match status" value="2"/>
</dbReference>
<feature type="transmembrane region" description="Helical" evidence="7">
    <location>
        <begin position="163"/>
        <end position="184"/>
    </location>
</feature>
<evidence type="ECO:0000256" key="1">
    <source>
        <dbReference type="ARBA" id="ARBA00004613"/>
    </source>
</evidence>
<dbReference type="OMA" id="KFFYGYH"/>
<evidence type="ECO:0000313" key="8">
    <source>
        <dbReference type="EMBL" id="KAF8393865.1"/>
    </source>
</evidence>
<dbReference type="InterPro" id="IPR010264">
    <property type="entry name" value="Self-incomp_S1"/>
</dbReference>
<dbReference type="GO" id="GO:0005576">
    <property type="term" value="C:extracellular region"/>
    <property type="evidence" value="ECO:0007669"/>
    <property type="project" value="UniProtKB-SubCell"/>
</dbReference>
<reference evidence="8 9" key="1">
    <citation type="submission" date="2020-04" db="EMBL/GenBank/DDBJ databases">
        <title>Plant Genome Project.</title>
        <authorList>
            <person name="Zhang R.-G."/>
        </authorList>
    </citation>
    <scope>NUCLEOTIDE SEQUENCE [LARGE SCALE GENOMIC DNA]</scope>
    <source>
        <strain evidence="8">YNK0</strain>
        <tissue evidence="8">Leaf</tissue>
    </source>
</reference>
<name>A0A834YUF0_TETSI</name>
<proteinExistence type="inferred from homology"/>
<dbReference type="AlphaFoldDB" id="A0A834YUF0"/>
<evidence type="ECO:0000256" key="6">
    <source>
        <dbReference type="RuleBase" id="RU367044"/>
    </source>
</evidence>
<dbReference type="PANTHER" id="PTHR31232">
    <property type="match status" value="1"/>
</dbReference>
<evidence type="ECO:0000313" key="9">
    <source>
        <dbReference type="Proteomes" id="UP000655225"/>
    </source>
</evidence>
<evidence type="ECO:0000256" key="2">
    <source>
        <dbReference type="ARBA" id="ARBA00005581"/>
    </source>
</evidence>
<comment type="similarity">
    <text evidence="2 6">Belongs to the plant self-incompatibility (S1) protein family.</text>
</comment>
<keyword evidence="5" id="KW-0732">Signal</keyword>
<dbReference type="OrthoDB" id="1938697at2759"/>
<keyword evidence="9" id="KW-1185">Reference proteome</keyword>
<keyword evidence="7" id="KW-1133">Transmembrane helix</keyword>
<dbReference type="Proteomes" id="UP000655225">
    <property type="component" value="Unassembled WGS sequence"/>
</dbReference>
<evidence type="ECO:0000256" key="4">
    <source>
        <dbReference type="ARBA" id="ARBA00022525"/>
    </source>
</evidence>
<dbReference type="PANTHER" id="PTHR31232:SF18">
    <property type="entry name" value="S-PROTEIN HOMOLOG"/>
    <property type="match status" value="1"/>
</dbReference>
<keyword evidence="7" id="KW-0812">Transmembrane</keyword>
<dbReference type="GO" id="GO:0060320">
    <property type="term" value="P:rejection of self pollen"/>
    <property type="evidence" value="ECO:0007669"/>
    <property type="project" value="UniProtKB-KW"/>
</dbReference>
<organism evidence="8 9">
    <name type="scientific">Tetracentron sinense</name>
    <name type="common">Spur-leaf</name>
    <dbReference type="NCBI Taxonomy" id="13715"/>
    <lineage>
        <taxon>Eukaryota</taxon>
        <taxon>Viridiplantae</taxon>
        <taxon>Streptophyta</taxon>
        <taxon>Embryophyta</taxon>
        <taxon>Tracheophyta</taxon>
        <taxon>Spermatophyta</taxon>
        <taxon>Magnoliopsida</taxon>
        <taxon>Trochodendrales</taxon>
        <taxon>Trochodendraceae</taxon>
        <taxon>Tetracentron</taxon>
    </lineage>
</organism>
<sequence length="291" mass="34019">MTQVALSLLFDRLLPSQHFGVSKLQFRTLEELWCKVGYSKPVQTVSIGLSCDVIGYPKAVQTESIITIGGDDDFGILILPDGYEAEWKFSINFWGTTLFYCDVQWDNSLKQFHFDAYSTNRALERCQTECRWMITQEGMLSLEEEKKQQQQRSAMRTTNMRSFSSLSILLILLFNSIVLAEVHVRIMNKLGYGRSMNIHCQSQDDDFGILILPDGYETEWRFSINFWGSTLFYCDVQWDNSLMLYHFDAYSTDRDLERCQTECRWMITPEGMLYGYNQKYGNWEIMSNKES</sequence>
<evidence type="ECO:0000256" key="5">
    <source>
        <dbReference type="ARBA" id="ARBA00022729"/>
    </source>
</evidence>
<comment type="subcellular location">
    <subcellularLocation>
        <location evidence="1 6">Secreted</location>
    </subcellularLocation>
</comment>
<comment type="caution">
    <text evidence="8">The sequence shown here is derived from an EMBL/GenBank/DDBJ whole genome shotgun (WGS) entry which is preliminary data.</text>
</comment>
<accession>A0A834YUF0</accession>
<keyword evidence="4 6" id="KW-0964">Secreted</keyword>
<evidence type="ECO:0000256" key="3">
    <source>
        <dbReference type="ARBA" id="ARBA00022471"/>
    </source>
</evidence>
<keyword evidence="3 6" id="KW-0713">Self-incompatibility</keyword>
<keyword evidence="7" id="KW-0472">Membrane</keyword>
<protein>
    <recommendedName>
        <fullName evidence="6">S-protein homolog</fullName>
    </recommendedName>
</protein>
<gene>
    <name evidence="8" type="ORF">HHK36_020063</name>
</gene>
<evidence type="ECO:0000256" key="7">
    <source>
        <dbReference type="SAM" id="Phobius"/>
    </source>
</evidence>